<evidence type="ECO:0000256" key="1">
    <source>
        <dbReference type="ARBA" id="ARBA00005254"/>
    </source>
</evidence>
<evidence type="ECO:0000313" key="3">
    <source>
        <dbReference type="EMBL" id="MDV2686091.1"/>
    </source>
</evidence>
<comment type="similarity">
    <text evidence="1">Belongs to the enoyl-CoA hydratase/isomerase family.</text>
</comment>
<dbReference type="SUPFAM" id="SSF52096">
    <property type="entry name" value="ClpP/crotonase"/>
    <property type="match status" value="1"/>
</dbReference>
<proteinExistence type="inferred from homology"/>
<evidence type="ECO:0000256" key="2">
    <source>
        <dbReference type="ARBA" id="ARBA00023239"/>
    </source>
</evidence>
<organism evidence="3 4">
    <name type="scientific">Alkalihalophilus lindianensis</name>
    <dbReference type="NCBI Taxonomy" id="1630542"/>
    <lineage>
        <taxon>Bacteria</taxon>
        <taxon>Bacillati</taxon>
        <taxon>Bacillota</taxon>
        <taxon>Bacilli</taxon>
        <taxon>Bacillales</taxon>
        <taxon>Bacillaceae</taxon>
        <taxon>Alkalihalophilus</taxon>
    </lineage>
</organism>
<dbReference type="PANTHER" id="PTHR11941">
    <property type="entry name" value="ENOYL-COA HYDRATASE-RELATED"/>
    <property type="match status" value="1"/>
</dbReference>
<sequence>MMQEVLIIEEENGVFTAVLNNPPMNTLHAELIDALADLIDTLSASSTTKALILTGSGEKAFAAGADINEFLTLDSARGREMSKKGQDIFDALSSLPFPVICALNGYTLGAGLELALATDIRIAEEQIKLGLPEVNLGIIPGYGGTQRLSRLIGIGKAKEFIFSGDYLNAEEALRLGVVEKVVPRGTACEAAKEFAQSLAKKPPLAIAGAKKAINQGIEISLSKGQELERKVFGELCDSEDAKEGANAFLEKRKPLFRGV</sequence>
<gene>
    <name evidence="3" type="ORF">RYX56_17115</name>
</gene>
<dbReference type="Gene3D" id="3.90.226.10">
    <property type="entry name" value="2-enoyl-CoA Hydratase, Chain A, domain 1"/>
    <property type="match status" value="1"/>
</dbReference>
<comment type="caution">
    <text evidence="3">The sequence shown here is derived from an EMBL/GenBank/DDBJ whole genome shotgun (WGS) entry which is preliminary data.</text>
</comment>
<dbReference type="Proteomes" id="UP001287282">
    <property type="component" value="Unassembled WGS sequence"/>
</dbReference>
<evidence type="ECO:0000313" key="4">
    <source>
        <dbReference type="Proteomes" id="UP001287282"/>
    </source>
</evidence>
<name>A0ABU3XDY8_9BACI</name>
<dbReference type="CDD" id="cd06558">
    <property type="entry name" value="crotonase-like"/>
    <property type="match status" value="1"/>
</dbReference>
<dbReference type="Gene3D" id="1.10.12.10">
    <property type="entry name" value="Lyase 2-enoyl-coa Hydratase, Chain A, domain 2"/>
    <property type="match status" value="1"/>
</dbReference>
<dbReference type="RefSeq" id="WP_317123259.1">
    <property type="nucleotide sequence ID" value="NZ_JAWJBA010000006.1"/>
</dbReference>
<keyword evidence="2" id="KW-0456">Lyase</keyword>
<reference evidence="3 4" key="1">
    <citation type="submission" date="2023-10" db="EMBL/GenBank/DDBJ databases">
        <title>Screening of Alkalihalobacillus lindianensis BZ-TG-R113 and Its Alleviation of Salt Stress on Rapeseed Growth.</title>
        <authorList>
            <person name="Zhao B."/>
            <person name="Guo T."/>
        </authorList>
    </citation>
    <scope>NUCLEOTIDE SEQUENCE [LARGE SCALE GENOMIC DNA]</scope>
    <source>
        <strain evidence="3 4">BZ-TG-R113</strain>
    </source>
</reference>
<dbReference type="InterPro" id="IPR001753">
    <property type="entry name" value="Enoyl-CoA_hydra/iso"/>
</dbReference>
<dbReference type="PANTHER" id="PTHR11941:SF54">
    <property type="entry name" value="ENOYL-COA HYDRATASE, MITOCHONDRIAL"/>
    <property type="match status" value="1"/>
</dbReference>
<dbReference type="InterPro" id="IPR029045">
    <property type="entry name" value="ClpP/crotonase-like_dom_sf"/>
</dbReference>
<keyword evidence="4" id="KW-1185">Reference proteome</keyword>
<protein>
    <submittedName>
        <fullName evidence="3">Enoyl-CoA hydratase-related protein</fullName>
    </submittedName>
</protein>
<dbReference type="InterPro" id="IPR014748">
    <property type="entry name" value="Enoyl-CoA_hydra_C"/>
</dbReference>
<dbReference type="Pfam" id="PF00378">
    <property type="entry name" value="ECH_1"/>
    <property type="match status" value="1"/>
</dbReference>
<accession>A0ABU3XDY8</accession>
<dbReference type="EMBL" id="JAWJBA010000006">
    <property type="protein sequence ID" value="MDV2686091.1"/>
    <property type="molecule type" value="Genomic_DNA"/>
</dbReference>